<dbReference type="EMBL" id="VDCV01000019">
    <property type="protein sequence ID" value="KAB5512823.1"/>
    <property type="molecule type" value="Genomic_DNA"/>
</dbReference>
<dbReference type="AlphaFoldDB" id="A0A5N5J5U4"/>
<gene>
    <name evidence="3" type="ORF">DKX38_029851</name>
</gene>
<dbReference type="Proteomes" id="UP000326939">
    <property type="component" value="Chromosome 19"/>
</dbReference>
<evidence type="ECO:0000313" key="4">
    <source>
        <dbReference type="Proteomes" id="UP000326939"/>
    </source>
</evidence>
<comment type="similarity">
    <text evidence="1">Belongs to the VAMP-associated protein (VAP) (TC 9.B.17) family.</text>
</comment>
<proteinExistence type="inferred from homology"/>
<evidence type="ECO:0000256" key="1">
    <source>
        <dbReference type="ARBA" id="ARBA00008932"/>
    </source>
</evidence>
<dbReference type="InterPro" id="IPR008962">
    <property type="entry name" value="PapD-like_sf"/>
</dbReference>
<dbReference type="GO" id="GO:0005886">
    <property type="term" value="C:plasma membrane"/>
    <property type="evidence" value="ECO:0007669"/>
    <property type="project" value="TreeGrafter"/>
</dbReference>
<dbReference type="GO" id="GO:0005789">
    <property type="term" value="C:endoplasmic reticulum membrane"/>
    <property type="evidence" value="ECO:0007669"/>
    <property type="project" value="InterPro"/>
</dbReference>
<dbReference type="GO" id="GO:0061817">
    <property type="term" value="P:endoplasmic reticulum-plasma membrane tethering"/>
    <property type="evidence" value="ECO:0007669"/>
    <property type="project" value="TreeGrafter"/>
</dbReference>
<dbReference type="PANTHER" id="PTHR10809">
    <property type="entry name" value="VESICLE-ASSOCIATED MEMBRANE PROTEIN-ASSOCIATED PROTEIN"/>
    <property type="match status" value="1"/>
</dbReference>
<dbReference type="PROSITE" id="PS50202">
    <property type="entry name" value="MSP"/>
    <property type="match status" value="1"/>
</dbReference>
<comment type="caution">
    <text evidence="3">The sequence shown here is derived from an EMBL/GenBank/DDBJ whole genome shotgun (WGS) entry which is preliminary data.</text>
</comment>
<evidence type="ECO:0000313" key="3">
    <source>
        <dbReference type="EMBL" id="KAB5512823.1"/>
    </source>
</evidence>
<dbReference type="Pfam" id="PF00635">
    <property type="entry name" value="Motile_Sperm"/>
    <property type="match status" value="1"/>
</dbReference>
<reference evidence="4" key="1">
    <citation type="journal article" date="2019" name="Gigascience">
        <title>De novo genome assembly of the endangered Acer yangbiense, a plant species with extremely small populations endemic to Yunnan Province, China.</title>
        <authorList>
            <person name="Yang J."/>
            <person name="Wariss H.M."/>
            <person name="Tao L."/>
            <person name="Zhang R."/>
            <person name="Yun Q."/>
            <person name="Hollingsworth P."/>
            <person name="Dao Z."/>
            <person name="Luo G."/>
            <person name="Guo H."/>
            <person name="Ma Y."/>
            <person name="Sun W."/>
        </authorList>
    </citation>
    <scope>NUCLEOTIDE SEQUENCE [LARGE SCALE GENOMIC DNA]</scope>
    <source>
        <strain evidence="4">cv. br00</strain>
    </source>
</reference>
<organism evidence="3 4">
    <name type="scientific">Salix brachista</name>
    <dbReference type="NCBI Taxonomy" id="2182728"/>
    <lineage>
        <taxon>Eukaryota</taxon>
        <taxon>Viridiplantae</taxon>
        <taxon>Streptophyta</taxon>
        <taxon>Embryophyta</taxon>
        <taxon>Tracheophyta</taxon>
        <taxon>Spermatophyta</taxon>
        <taxon>Magnoliopsida</taxon>
        <taxon>eudicotyledons</taxon>
        <taxon>Gunneridae</taxon>
        <taxon>Pentapetalae</taxon>
        <taxon>rosids</taxon>
        <taxon>fabids</taxon>
        <taxon>Malpighiales</taxon>
        <taxon>Salicaceae</taxon>
        <taxon>Saliceae</taxon>
        <taxon>Salix</taxon>
    </lineage>
</organism>
<dbReference type="InterPro" id="IPR016763">
    <property type="entry name" value="VAP"/>
</dbReference>
<name>A0A5N5J5U4_9ROSI</name>
<dbReference type="Gene3D" id="2.60.40.10">
    <property type="entry name" value="Immunoglobulins"/>
    <property type="match status" value="1"/>
</dbReference>
<dbReference type="PANTHER" id="PTHR10809:SF101">
    <property type="entry name" value="VESICLE-ASSOCIATED PROTEIN 4-1"/>
    <property type="match status" value="1"/>
</dbReference>
<dbReference type="GO" id="GO:0090158">
    <property type="term" value="P:endoplasmic reticulum membrane organization"/>
    <property type="evidence" value="ECO:0007669"/>
    <property type="project" value="TreeGrafter"/>
</dbReference>
<accession>A0A5N5J5U4</accession>
<feature type="domain" description="MSP" evidence="2">
    <location>
        <begin position="10"/>
        <end position="145"/>
    </location>
</feature>
<sequence length="272" mass="30391">MRMAGEIIDILKADHRKEVMEEKLFLREGGPHGSINEPGKQVRSAIGIKNTSKSHVAFKFQTTAPKSCYMRPPGAILAPGESLIATVFKFVEPPENNERLLDQKSRVKFKIMSLKVKGEMEYVPEMFDEQKDQVAVEQILRVVFLDPECPSPALEKLKRQLDEAEAELEARKKPPEDAGPRVVVEGLVIDEKSVGKDTWHASRLKLILCENSASLYALFFLELTFPSCNVECFASRSVGGGGFVIGPIRGGDMRFVKQDLSVKPVGKIWDFD</sequence>
<dbReference type="InterPro" id="IPR000535">
    <property type="entry name" value="MSP_dom"/>
</dbReference>
<dbReference type="InterPro" id="IPR013783">
    <property type="entry name" value="Ig-like_fold"/>
</dbReference>
<dbReference type="SUPFAM" id="SSF49354">
    <property type="entry name" value="PapD-like"/>
    <property type="match status" value="1"/>
</dbReference>
<evidence type="ECO:0000259" key="2">
    <source>
        <dbReference type="PROSITE" id="PS50202"/>
    </source>
</evidence>
<protein>
    <recommendedName>
        <fullName evidence="2">MSP domain-containing protein</fullName>
    </recommendedName>
</protein>
<keyword evidence="4" id="KW-1185">Reference proteome</keyword>